<evidence type="ECO:0000313" key="2">
    <source>
        <dbReference type="Proteomes" id="UP000005291"/>
    </source>
</evidence>
<evidence type="ECO:0000313" key="1">
    <source>
        <dbReference type="EMBL" id="CCI27546.1"/>
    </source>
</evidence>
<name>I4HZS2_MICAE</name>
<dbReference type="HOGENOM" id="CLU_203208_0_0_3"/>
<dbReference type="Proteomes" id="UP000005291">
    <property type="component" value="Unassembled WGS sequence"/>
</dbReference>
<accession>I4HZS2</accession>
<dbReference type="AlphaFoldDB" id="I4HZS2"/>
<protein>
    <submittedName>
        <fullName evidence="1">Genome sequencing data, contig C312</fullName>
    </submittedName>
</protein>
<gene>
    <name evidence="1" type="ORF">MICAG_3540001</name>
</gene>
<comment type="caution">
    <text evidence="1">The sequence shown here is derived from an EMBL/GenBank/DDBJ whole genome shotgun (WGS) entry which is preliminary data.</text>
</comment>
<proteinExistence type="predicted"/>
<organism evidence="1 2">
    <name type="scientific">Microcystis aeruginosa PCC 9808</name>
    <dbReference type="NCBI Taxonomy" id="1160284"/>
    <lineage>
        <taxon>Bacteria</taxon>
        <taxon>Bacillati</taxon>
        <taxon>Cyanobacteriota</taxon>
        <taxon>Cyanophyceae</taxon>
        <taxon>Oscillatoriophycideae</taxon>
        <taxon>Chroococcales</taxon>
        <taxon>Microcystaceae</taxon>
        <taxon>Microcystis</taxon>
    </lineage>
</organism>
<dbReference type="EMBL" id="CAIN01000284">
    <property type="protein sequence ID" value="CCI27546.1"/>
    <property type="molecule type" value="Genomic_DNA"/>
</dbReference>
<sequence length="51" mass="5675">MWILSPSARITVLEGFGAKLDPDCPEGVYFLPSLYRTAIIAINQLPITPER</sequence>
<reference evidence="1 2" key="1">
    <citation type="submission" date="2012-04" db="EMBL/GenBank/DDBJ databases">
        <authorList>
            <person name="Genoscope - CEA"/>
        </authorList>
    </citation>
    <scope>NUCLEOTIDE SEQUENCE [LARGE SCALE GENOMIC DNA]</scope>
    <source>
        <strain evidence="1 2">9808</strain>
    </source>
</reference>